<dbReference type="InterPro" id="IPR023210">
    <property type="entry name" value="NADP_OxRdtase_dom"/>
</dbReference>
<accession>A0A0K9XJU4</accession>
<keyword evidence="3" id="KW-1185">Reference proteome</keyword>
<comment type="caution">
    <text evidence="2">The sequence shown here is derived from an EMBL/GenBank/DDBJ whole genome shotgun (WGS) entry which is preliminary data.</text>
</comment>
<reference evidence="3" key="1">
    <citation type="submission" date="2015-07" db="EMBL/GenBank/DDBJ databases">
        <title>Draft genome sequence of Streptomyces sp. CMAA 1322, a bacterium isolated from Caatinga biome, from dry forest semiarid of Brazil.</title>
        <authorList>
            <person name="Santos S.N."/>
            <person name="Gacesa R."/>
            <person name="Taketani R.G."/>
            <person name="Long P.F."/>
            <person name="Melo I.S."/>
        </authorList>
    </citation>
    <scope>NUCLEOTIDE SEQUENCE [LARGE SCALE GENOMIC DNA]</scope>
    <source>
        <strain evidence="3">CMAA 1322</strain>
    </source>
</reference>
<dbReference type="Pfam" id="PF00248">
    <property type="entry name" value="Aldo_ket_red"/>
    <property type="match status" value="1"/>
</dbReference>
<dbReference type="PANTHER" id="PTHR43312:SF1">
    <property type="entry name" value="NADP-DEPENDENT OXIDOREDUCTASE DOMAIN-CONTAINING PROTEIN"/>
    <property type="match status" value="1"/>
</dbReference>
<proteinExistence type="predicted"/>
<dbReference type="InterPro" id="IPR036812">
    <property type="entry name" value="NAD(P)_OxRdtase_dom_sf"/>
</dbReference>
<dbReference type="STRING" id="1678637.AC230_03035"/>
<dbReference type="InterPro" id="IPR053135">
    <property type="entry name" value="AKR2_Oxidoreductase"/>
</dbReference>
<sequence>MTAALCLGTYRVRAVSRAARTALAAGSPWVDTAPNYARGRVHEELRPVLGEYPTVRVATKTGFFTAEQGRAALAEGVLTREEAAGRHSLERGFVRWQTERSLAALGRVDLVFVHNPEHHGHGLDRAALHGRVREAFTTLEEFAHAGRIGGYGVATWSGLTSGALSVPELLTLARQAAGSAEHHFTGLQMPVSLIMDAPITQALNGGGPLVQAKDAGLITFGSAPLHGGELLDAMTPELVNLIRPGLSAAAAALLAAGSCPGLDVVLTSASTREHWDDVAKALAAPLTAQELRRVTDELTGE</sequence>
<dbReference type="AlphaFoldDB" id="A0A0K9XJU4"/>
<feature type="domain" description="NADP-dependent oxidoreductase" evidence="1">
    <location>
        <begin position="15"/>
        <end position="156"/>
    </location>
</feature>
<dbReference type="EMBL" id="LFXA01000002">
    <property type="protein sequence ID" value="KNB53620.1"/>
    <property type="molecule type" value="Genomic_DNA"/>
</dbReference>
<dbReference type="RefSeq" id="WP_049714342.1">
    <property type="nucleotide sequence ID" value="NZ_LFXA01000002.1"/>
</dbReference>
<evidence type="ECO:0000259" key="1">
    <source>
        <dbReference type="Pfam" id="PF00248"/>
    </source>
</evidence>
<gene>
    <name evidence="2" type="ORF">AC230_03035</name>
</gene>
<dbReference type="SUPFAM" id="SSF51430">
    <property type="entry name" value="NAD(P)-linked oxidoreductase"/>
    <property type="match status" value="1"/>
</dbReference>
<organism evidence="2 3">
    <name type="scientific">Streptomyces caatingaensis</name>
    <dbReference type="NCBI Taxonomy" id="1678637"/>
    <lineage>
        <taxon>Bacteria</taxon>
        <taxon>Bacillati</taxon>
        <taxon>Actinomycetota</taxon>
        <taxon>Actinomycetes</taxon>
        <taxon>Kitasatosporales</taxon>
        <taxon>Streptomycetaceae</taxon>
        <taxon>Streptomyces</taxon>
    </lineage>
</organism>
<evidence type="ECO:0000313" key="3">
    <source>
        <dbReference type="Proteomes" id="UP000037288"/>
    </source>
</evidence>
<protein>
    <submittedName>
        <fullName evidence="2">Aldo/keto reductase</fullName>
    </submittedName>
</protein>
<dbReference type="PANTHER" id="PTHR43312">
    <property type="entry name" value="D-THREO-ALDOSE 1-DEHYDROGENASE"/>
    <property type="match status" value="1"/>
</dbReference>
<dbReference type="Proteomes" id="UP000037288">
    <property type="component" value="Unassembled WGS sequence"/>
</dbReference>
<dbReference type="OrthoDB" id="3848369at2"/>
<dbReference type="Gene3D" id="3.20.20.100">
    <property type="entry name" value="NADP-dependent oxidoreductase domain"/>
    <property type="match status" value="1"/>
</dbReference>
<evidence type="ECO:0000313" key="2">
    <source>
        <dbReference type="EMBL" id="KNB53620.1"/>
    </source>
</evidence>
<dbReference type="PATRIC" id="fig|1678637.3.peg.659"/>
<name>A0A0K9XJU4_9ACTN</name>